<name>T1HT19_RHOPR</name>
<sequence length="132" mass="14091">MNASAGYKTVKVHVGEPPAKKGPGRKTGVSDVATESPLVGNAPLREGSVSPGGTKRRRRVARRPSADEMSADNSCDIPPVAVAAQPQPQQTSAPTQMGLAEENKESVKYSLVTLFLHFEHGVMEWKVICDPL</sequence>
<dbReference type="EnsemblMetazoa" id="RPRC007189-RA">
    <property type="protein sequence ID" value="RPRC007189-PA"/>
    <property type="gene ID" value="RPRC007189"/>
</dbReference>
<evidence type="ECO:0000313" key="2">
    <source>
        <dbReference type="Proteomes" id="UP000015103"/>
    </source>
</evidence>
<reference evidence="1" key="1">
    <citation type="submission" date="2015-05" db="UniProtKB">
        <authorList>
            <consortium name="EnsemblMetazoa"/>
        </authorList>
    </citation>
    <scope>IDENTIFICATION</scope>
</reference>
<dbReference type="Proteomes" id="UP000015103">
    <property type="component" value="Unassembled WGS sequence"/>
</dbReference>
<evidence type="ECO:0000313" key="1">
    <source>
        <dbReference type="EnsemblMetazoa" id="RPRC007189-PA"/>
    </source>
</evidence>
<keyword evidence="2" id="KW-1185">Reference proteome</keyword>
<dbReference type="InParanoid" id="T1HT19"/>
<dbReference type="VEuPathDB" id="VectorBase:RPRC007189"/>
<proteinExistence type="predicted"/>
<dbReference type="HOGENOM" id="CLU_1919663_0_0_1"/>
<organism evidence="1 2">
    <name type="scientific">Rhodnius prolixus</name>
    <name type="common">Triatomid bug</name>
    <dbReference type="NCBI Taxonomy" id="13249"/>
    <lineage>
        <taxon>Eukaryota</taxon>
        <taxon>Metazoa</taxon>
        <taxon>Ecdysozoa</taxon>
        <taxon>Arthropoda</taxon>
        <taxon>Hexapoda</taxon>
        <taxon>Insecta</taxon>
        <taxon>Pterygota</taxon>
        <taxon>Neoptera</taxon>
        <taxon>Paraneoptera</taxon>
        <taxon>Hemiptera</taxon>
        <taxon>Heteroptera</taxon>
        <taxon>Panheteroptera</taxon>
        <taxon>Cimicomorpha</taxon>
        <taxon>Reduviidae</taxon>
        <taxon>Triatominae</taxon>
        <taxon>Rhodnius</taxon>
    </lineage>
</organism>
<dbReference type="EMBL" id="ACPB03006751">
    <property type="status" value="NOT_ANNOTATED_CDS"/>
    <property type="molecule type" value="Genomic_DNA"/>
</dbReference>
<dbReference type="AlphaFoldDB" id="T1HT19"/>
<accession>T1HT19</accession>
<protein>
    <submittedName>
        <fullName evidence="1">Uncharacterized protein</fullName>
    </submittedName>
</protein>